<gene>
    <name evidence="10" type="ORF">NF27_DT01180</name>
</gene>
<dbReference type="STRING" id="86105.NF27_DT01180"/>
<organism evidence="10 11">
    <name type="scientific">Candidatus Jidaibacter acanthamoebae</name>
    <dbReference type="NCBI Taxonomy" id="86105"/>
    <lineage>
        <taxon>Bacteria</taxon>
        <taxon>Pseudomonadati</taxon>
        <taxon>Pseudomonadota</taxon>
        <taxon>Alphaproteobacteria</taxon>
        <taxon>Rickettsiales</taxon>
        <taxon>Candidatus Midichloriaceae</taxon>
        <taxon>Candidatus Jidaibacter</taxon>
    </lineage>
</organism>
<feature type="transmembrane region" description="Helical" evidence="8">
    <location>
        <begin position="12"/>
        <end position="39"/>
    </location>
</feature>
<comment type="caution">
    <text evidence="10">The sequence shown here is derived from an EMBL/GenBank/DDBJ whole genome shotgun (WGS) entry which is preliminary data.</text>
</comment>
<dbReference type="PANTHER" id="PTHR42718">
    <property type="entry name" value="MAJOR FACILITATOR SUPERFAMILY MULTIDRUG TRANSPORTER MFSC"/>
    <property type="match status" value="1"/>
</dbReference>
<feature type="transmembrane region" description="Helical" evidence="8">
    <location>
        <begin position="81"/>
        <end position="100"/>
    </location>
</feature>
<proteinExistence type="inferred from homology"/>
<keyword evidence="5 8" id="KW-0812">Transmembrane</keyword>
<dbReference type="InterPro" id="IPR020846">
    <property type="entry name" value="MFS_dom"/>
</dbReference>
<evidence type="ECO:0000256" key="1">
    <source>
        <dbReference type="ARBA" id="ARBA00004429"/>
    </source>
</evidence>
<feature type="domain" description="Major facilitator superfamily (MFS) profile" evidence="9">
    <location>
        <begin position="15"/>
        <end position="500"/>
    </location>
</feature>
<reference evidence="10 11" key="1">
    <citation type="submission" date="2014-11" db="EMBL/GenBank/DDBJ databases">
        <title>A Rickettsiales Symbiont of Amoebae With Ancient Features.</title>
        <authorList>
            <person name="Schulz F."/>
            <person name="Martijn J."/>
            <person name="Wascher F."/>
            <person name="Kostanjsek R."/>
            <person name="Ettema T.J."/>
            <person name="Horn M."/>
        </authorList>
    </citation>
    <scope>NUCLEOTIDE SEQUENCE [LARGE SCALE GENOMIC DNA]</scope>
    <source>
        <strain evidence="10 11">UWC36</strain>
    </source>
</reference>
<keyword evidence="3" id="KW-0813">Transport</keyword>
<dbReference type="GO" id="GO:0022857">
    <property type="term" value="F:transmembrane transporter activity"/>
    <property type="evidence" value="ECO:0007669"/>
    <property type="project" value="InterPro"/>
</dbReference>
<feature type="transmembrane region" description="Helical" evidence="8">
    <location>
        <begin position="140"/>
        <end position="161"/>
    </location>
</feature>
<comment type="similarity">
    <text evidence="2">Belongs to the major facilitator superfamily. EmrB family.</text>
</comment>
<feature type="transmembrane region" description="Helical" evidence="8">
    <location>
        <begin position="478"/>
        <end position="495"/>
    </location>
</feature>
<dbReference type="Pfam" id="PF07690">
    <property type="entry name" value="MFS_1"/>
    <property type="match status" value="1"/>
</dbReference>
<evidence type="ECO:0000256" key="3">
    <source>
        <dbReference type="ARBA" id="ARBA00022448"/>
    </source>
</evidence>
<dbReference type="PANTHER" id="PTHR42718:SF9">
    <property type="entry name" value="MAJOR FACILITATOR SUPERFAMILY MULTIDRUG TRANSPORTER MFSC"/>
    <property type="match status" value="1"/>
</dbReference>
<evidence type="ECO:0000313" key="10">
    <source>
        <dbReference type="EMBL" id="KIE05344.1"/>
    </source>
</evidence>
<feature type="transmembrane region" description="Helical" evidence="8">
    <location>
        <begin position="167"/>
        <end position="190"/>
    </location>
</feature>
<dbReference type="OrthoDB" id="9771737at2"/>
<evidence type="ECO:0000256" key="7">
    <source>
        <dbReference type="ARBA" id="ARBA00023136"/>
    </source>
</evidence>
<keyword evidence="6 8" id="KW-1133">Transmembrane helix</keyword>
<dbReference type="Gene3D" id="1.20.1250.20">
    <property type="entry name" value="MFS general substrate transporter like domains"/>
    <property type="match status" value="1"/>
</dbReference>
<dbReference type="InterPro" id="IPR004638">
    <property type="entry name" value="EmrB-like"/>
</dbReference>
<dbReference type="RefSeq" id="WP_053332587.1">
    <property type="nucleotide sequence ID" value="NZ_JSWE01000096.1"/>
</dbReference>
<name>A0A0C1QIK6_9RICK</name>
<dbReference type="InterPro" id="IPR011701">
    <property type="entry name" value="MFS"/>
</dbReference>
<dbReference type="EMBL" id="JSWE01000096">
    <property type="protein sequence ID" value="KIE05344.1"/>
    <property type="molecule type" value="Genomic_DNA"/>
</dbReference>
<keyword evidence="7 8" id="KW-0472">Membrane</keyword>
<dbReference type="Proteomes" id="UP000031258">
    <property type="component" value="Unassembled WGS sequence"/>
</dbReference>
<evidence type="ECO:0000313" key="11">
    <source>
        <dbReference type="Proteomes" id="UP000031258"/>
    </source>
</evidence>
<evidence type="ECO:0000259" key="9">
    <source>
        <dbReference type="PROSITE" id="PS50850"/>
    </source>
</evidence>
<feature type="transmembrane region" description="Helical" evidence="8">
    <location>
        <begin position="269"/>
        <end position="290"/>
    </location>
</feature>
<dbReference type="InterPro" id="IPR001958">
    <property type="entry name" value="Tet-R_TetA/multi-R_MdtG-like"/>
</dbReference>
<dbReference type="InterPro" id="IPR036259">
    <property type="entry name" value="MFS_trans_sf"/>
</dbReference>
<dbReference type="GO" id="GO:0005886">
    <property type="term" value="C:plasma membrane"/>
    <property type="evidence" value="ECO:0007669"/>
    <property type="project" value="UniProtKB-SubCell"/>
</dbReference>
<dbReference type="CDD" id="cd17503">
    <property type="entry name" value="MFS_LmrB_MDR_like"/>
    <property type="match status" value="1"/>
</dbReference>
<feature type="transmembrane region" description="Helical" evidence="8">
    <location>
        <begin position="231"/>
        <end position="248"/>
    </location>
</feature>
<feature type="transmembrane region" description="Helical" evidence="8">
    <location>
        <begin position="202"/>
        <end position="219"/>
    </location>
</feature>
<comment type="subcellular location">
    <subcellularLocation>
        <location evidence="1">Cell inner membrane</location>
        <topology evidence="1">Multi-pass membrane protein</topology>
    </subcellularLocation>
</comment>
<dbReference type="PATRIC" id="fig|86105.3.peg.918"/>
<feature type="transmembrane region" description="Helical" evidence="8">
    <location>
        <begin position="335"/>
        <end position="355"/>
    </location>
</feature>
<feature type="transmembrane region" description="Helical" evidence="8">
    <location>
        <begin position="51"/>
        <end position="74"/>
    </location>
</feature>
<evidence type="ECO:0000256" key="4">
    <source>
        <dbReference type="ARBA" id="ARBA00022475"/>
    </source>
</evidence>
<sequence length="511" mass="55782">MRVGIQTLLSNQILVTISVMLAAIMQTLDTTIANVALPYMQSILSATQDQITWVLTSYIVAAAIMTLPTGILSIKLGRKKYFIWSIIGFTVSSMLCGTALSLTEMVLFRMLQGVFGAALVPLSQAILLDSYPKEKHGVAMAMWGFGIMVGPILGPTLGGYLTEYYSWRWVFFINLPFGILALLGVIVSVADEAKSTNQKFNISGFLLVSIAVGALQLMLDRGEIKGWFSSTEIVIETAIAFFAFYLFIMHLFNSKTPFITPGLFLDRNFVASVIMVSIIGIILYASLSLLTPFLQSLKGYPVLTTGLVLAPRGVGTMVAMIIVGRLITRVDTRMLITFGLVLILFSLWQMINFSLDVNISPLVESGLIQGFGFGFVFVPLSTIAFSTINSAQRTEAASLYSLMRNIGSSVGISISTNILAEKTQMMHAVISESITPFNHLLHSSLFPSAWDINTIKGLASLNNEITKQAQSIAYINDFAFLMYICAASLPLVLLLKKTEIEKKADISAIAD</sequence>
<dbReference type="SUPFAM" id="SSF103473">
    <property type="entry name" value="MFS general substrate transporter"/>
    <property type="match status" value="1"/>
</dbReference>
<dbReference type="PROSITE" id="PS50850">
    <property type="entry name" value="MFS"/>
    <property type="match status" value="1"/>
</dbReference>
<accession>A0A0C1QIK6</accession>
<dbReference type="Gene3D" id="1.20.1720.10">
    <property type="entry name" value="Multidrug resistance protein D"/>
    <property type="match status" value="1"/>
</dbReference>
<protein>
    <submittedName>
        <fullName evidence="10">EmrB/QacA subfamily drug resistance transporter</fullName>
    </submittedName>
</protein>
<evidence type="ECO:0000256" key="8">
    <source>
        <dbReference type="SAM" id="Phobius"/>
    </source>
</evidence>
<dbReference type="NCBIfam" id="TIGR00711">
    <property type="entry name" value="efflux_EmrB"/>
    <property type="match status" value="1"/>
</dbReference>
<dbReference type="PRINTS" id="PR01035">
    <property type="entry name" value="TCRTETA"/>
</dbReference>
<keyword evidence="11" id="KW-1185">Reference proteome</keyword>
<evidence type="ECO:0000256" key="6">
    <source>
        <dbReference type="ARBA" id="ARBA00022989"/>
    </source>
</evidence>
<evidence type="ECO:0000256" key="2">
    <source>
        <dbReference type="ARBA" id="ARBA00008537"/>
    </source>
</evidence>
<feature type="transmembrane region" description="Helical" evidence="8">
    <location>
        <begin position="367"/>
        <end position="390"/>
    </location>
</feature>
<feature type="transmembrane region" description="Helical" evidence="8">
    <location>
        <begin position="302"/>
        <end position="323"/>
    </location>
</feature>
<keyword evidence="4" id="KW-1003">Cell membrane</keyword>
<evidence type="ECO:0000256" key="5">
    <source>
        <dbReference type="ARBA" id="ARBA00022692"/>
    </source>
</evidence>
<feature type="transmembrane region" description="Helical" evidence="8">
    <location>
        <begin position="106"/>
        <end position="128"/>
    </location>
</feature>
<dbReference type="AlphaFoldDB" id="A0A0C1QIK6"/>